<dbReference type="EMBL" id="CP147247">
    <property type="protein sequence ID" value="WYJ91202.1"/>
    <property type="molecule type" value="Genomic_DNA"/>
</dbReference>
<evidence type="ECO:0000313" key="4">
    <source>
        <dbReference type="Proteomes" id="UP000195141"/>
    </source>
</evidence>
<evidence type="ECO:0000313" key="2">
    <source>
        <dbReference type="EMBL" id="OTP17595.1"/>
    </source>
</evidence>
<evidence type="ECO:0000259" key="1">
    <source>
        <dbReference type="Pfam" id="PF20038"/>
    </source>
</evidence>
<reference evidence="2" key="1">
    <citation type="submission" date="2017-05" db="EMBL/GenBank/DDBJ databases">
        <title>The Genome Sequence of Enterococcus sp. 9E7_DIV0242.</title>
        <authorList>
            <consortium name="The Broad Institute Genomics Platform"/>
            <consortium name="The Broad Institute Genomic Center for Infectious Diseases"/>
            <person name="Earl A."/>
            <person name="Manson A."/>
            <person name="Schwartman J."/>
            <person name="Gilmore M."/>
            <person name="Abouelleil A."/>
            <person name="Cao P."/>
            <person name="Chapman S."/>
            <person name="Cusick C."/>
            <person name="Shea T."/>
            <person name="Young S."/>
            <person name="Neafsey D."/>
            <person name="Nusbaum C."/>
            <person name="Birren B."/>
        </authorList>
    </citation>
    <scope>NUCLEOTIDE SEQUENCE [LARGE SCALE GENOMIC DNA]</scope>
    <source>
        <strain evidence="2">9E7_DIV0242</strain>
    </source>
</reference>
<reference evidence="3" key="2">
    <citation type="submission" date="2017-05" db="EMBL/GenBank/DDBJ databases">
        <authorList>
            <consortium name="The Broad Institute Genomics Platform"/>
            <consortium name="The Broad Institute Genomic Center for Infectious Diseases"/>
            <person name="Earl A."/>
            <person name="Manson A."/>
            <person name="Schwartman J."/>
            <person name="Gilmore M."/>
            <person name="Abouelleil A."/>
            <person name="Cao P."/>
            <person name="Chapman S."/>
            <person name="Cusick C."/>
            <person name="Shea T."/>
            <person name="Young S."/>
            <person name="Neafsey D."/>
            <person name="Nusbaum C."/>
            <person name="Birren B."/>
        </authorList>
    </citation>
    <scope>NUCLEOTIDE SEQUENCE</scope>
    <source>
        <strain evidence="3">9E7_DIV0242</strain>
    </source>
</reference>
<dbReference type="Proteomes" id="UP000195141">
    <property type="component" value="Chromosome"/>
</dbReference>
<keyword evidence="4" id="KW-1185">Reference proteome</keyword>
<protein>
    <recommendedName>
        <fullName evidence="1">Helix-turn-helix domain-containing protein</fullName>
    </recommendedName>
</protein>
<dbReference type="Pfam" id="PF20038">
    <property type="entry name" value="HTH_59"/>
    <property type="match status" value="1"/>
</dbReference>
<name>A0A242K8U8_9ENTE</name>
<proteinExistence type="predicted"/>
<dbReference type="InterPro" id="IPR045403">
    <property type="entry name" value="HTH_59_Firmicutes_type"/>
</dbReference>
<reference evidence="3" key="3">
    <citation type="submission" date="2024-03" db="EMBL/GenBank/DDBJ databases">
        <title>The Genome Sequence of Enterococcus sp. DIV0242b.</title>
        <authorList>
            <consortium name="The Broad Institute Genomics Platform"/>
            <consortium name="The Broad Institute Microbial Omics Core"/>
            <consortium name="The Broad Institute Genomic Center for Infectious Diseases"/>
            <person name="Earl A."/>
            <person name="Manson A."/>
            <person name="Gilmore M."/>
            <person name="Schwartman J."/>
            <person name="Shea T."/>
            <person name="Abouelleil A."/>
            <person name="Cao P."/>
            <person name="Chapman S."/>
            <person name="Cusick C."/>
            <person name="Young S."/>
            <person name="Neafsey D."/>
            <person name="Nusbaum C."/>
            <person name="Birren B."/>
        </authorList>
    </citation>
    <scope>NUCLEOTIDE SEQUENCE</scope>
    <source>
        <strain evidence="3">9E7_DIV0242</strain>
    </source>
</reference>
<sequence length="115" mass="13316">MYLKLYTHIKEVINYEAINWRKINGCYYRAGSSYCYTLHSRKIIVGGQSVATDKIDLDKLEIYSAAEAAEILGKEKSYIRQLYAKYPDRFPPGSVRKIGREYLVTKEAIKALKQK</sequence>
<evidence type="ECO:0000313" key="3">
    <source>
        <dbReference type="EMBL" id="WYJ91202.1"/>
    </source>
</evidence>
<dbReference type="AlphaFoldDB" id="A0A242K8U8"/>
<accession>A0A242K8U8</accession>
<dbReference type="EMBL" id="NGMM01000002">
    <property type="protein sequence ID" value="OTP17595.1"/>
    <property type="molecule type" value="Genomic_DNA"/>
</dbReference>
<gene>
    <name evidence="2" type="ORF">A5888_001733</name>
    <name evidence="3" type="ORF">A5888_002970</name>
</gene>
<feature type="domain" description="Helix-turn-helix" evidence="1">
    <location>
        <begin position="61"/>
        <end position="110"/>
    </location>
</feature>
<organism evidence="2">
    <name type="scientific">Candidatus Enterococcus clewellii</name>
    <dbReference type="NCBI Taxonomy" id="1834193"/>
    <lineage>
        <taxon>Bacteria</taxon>
        <taxon>Bacillati</taxon>
        <taxon>Bacillota</taxon>
        <taxon>Bacilli</taxon>
        <taxon>Lactobacillales</taxon>
        <taxon>Enterococcaceae</taxon>
        <taxon>Enterococcus</taxon>
    </lineage>
</organism>